<proteinExistence type="inferred from homology"/>
<evidence type="ECO:0000256" key="6">
    <source>
        <dbReference type="HAMAP-Rule" id="MF_01877"/>
    </source>
</evidence>
<dbReference type="InterPro" id="IPR035996">
    <property type="entry name" value="4pyrrol_Methylase_sf"/>
</dbReference>
<dbReference type="SUPFAM" id="SSF53790">
    <property type="entry name" value="Tetrapyrrole methylase"/>
    <property type="match status" value="1"/>
</dbReference>
<evidence type="ECO:0000256" key="2">
    <source>
        <dbReference type="ARBA" id="ARBA00022552"/>
    </source>
</evidence>
<evidence type="ECO:0000256" key="1">
    <source>
        <dbReference type="ARBA" id="ARBA00022490"/>
    </source>
</evidence>
<dbReference type="EMBL" id="QBMC01000004">
    <property type="protein sequence ID" value="PZO23052.1"/>
    <property type="molecule type" value="Genomic_DNA"/>
</dbReference>
<keyword evidence="5 6" id="KW-0949">S-adenosyl-L-methionine</keyword>
<reference evidence="9" key="1">
    <citation type="submission" date="2018-04" db="EMBL/GenBank/DDBJ databases">
        <authorList>
            <person name="Cornet L."/>
        </authorList>
    </citation>
    <scope>NUCLEOTIDE SEQUENCE [LARGE SCALE GENOMIC DNA]</scope>
</reference>
<feature type="domain" description="Tetrapyrrole methylase" evidence="7">
    <location>
        <begin position="21"/>
        <end position="220"/>
    </location>
</feature>
<dbReference type="CDD" id="cd11648">
    <property type="entry name" value="RsmI"/>
    <property type="match status" value="1"/>
</dbReference>
<protein>
    <recommendedName>
        <fullName evidence="6">Ribosomal RNA small subunit methyltransferase I</fullName>
        <ecNumber evidence="6">2.1.1.198</ecNumber>
    </recommendedName>
    <alternativeName>
        <fullName evidence="6">16S rRNA 2'-O-ribose C1402 methyltransferase</fullName>
    </alternativeName>
    <alternativeName>
        <fullName evidence="6">rRNA (cytidine-2'-O-)-methyltransferase RsmI</fullName>
    </alternativeName>
</protein>
<dbReference type="GO" id="GO:0005737">
    <property type="term" value="C:cytoplasm"/>
    <property type="evidence" value="ECO:0007669"/>
    <property type="project" value="UniProtKB-SubCell"/>
</dbReference>
<dbReference type="GO" id="GO:0070677">
    <property type="term" value="F:rRNA (cytosine-2'-O-)-methyltransferase activity"/>
    <property type="evidence" value="ECO:0007669"/>
    <property type="project" value="UniProtKB-UniRule"/>
</dbReference>
<dbReference type="InterPro" id="IPR014777">
    <property type="entry name" value="4pyrrole_Mease_sub1"/>
</dbReference>
<dbReference type="InterPro" id="IPR014776">
    <property type="entry name" value="4pyrrole_Mease_sub2"/>
</dbReference>
<keyword evidence="1 6" id="KW-0963">Cytoplasm</keyword>
<sequence length="308" mass="33846">MPVTNLTIAAVEEDSFASGILYLVGTPIGNLEDMTFRAVRVLKEADMIAAEDTRHTGKLLQHFQIETPQISYHDHNTQQRIPQLIERLQKGAAIALVTDAGMPGISDPGYELVCACVAKQITVVPIPGPSAVVTAIAAAGLPCDRFVFEGFLPSKGKSRKERIEALRSEPRTVVLYESPHRLIKTLTELGAVLSLARPITLARELTKRYEEFWRGTIGEALAHYETVVPKGEFTVAIAPTPQTATTLSEAEIITELKNLIAQGISRTEASKRIAQRTTLSKRDIYQISIEVDIYSVLQNKSGKEELLD</sequence>
<dbReference type="PIRSF" id="PIRSF005917">
    <property type="entry name" value="MTase_YraL"/>
    <property type="match status" value="1"/>
</dbReference>
<dbReference type="AlphaFoldDB" id="A0A2W4URE6"/>
<comment type="similarity">
    <text evidence="6">Belongs to the methyltransferase superfamily. RsmI family.</text>
</comment>
<evidence type="ECO:0000256" key="4">
    <source>
        <dbReference type="ARBA" id="ARBA00022679"/>
    </source>
</evidence>
<evidence type="ECO:0000313" key="9">
    <source>
        <dbReference type="Proteomes" id="UP000249354"/>
    </source>
</evidence>
<dbReference type="Pfam" id="PF00590">
    <property type="entry name" value="TP_methylase"/>
    <property type="match status" value="1"/>
</dbReference>
<keyword evidence="4 6" id="KW-0808">Transferase</keyword>
<dbReference type="Gene3D" id="3.30.950.10">
    <property type="entry name" value="Methyltransferase, Cobalt-precorrin-4 Transmethylase, Domain 2"/>
    <property type="match status" value="1"/>
</dbReference>
<evidence type="ECO:0000313" key="8">
    <source>
        <dbReference type="EMBL" id="PZO23052.1"/>
    </source>
</evidence>
<evidence type="ECO:0000256" key="3">
    <source>
        <dbReference type="ARBA" id="ARBA00022603"/>
    </source>
</evidence>
<reference evidence="8 9" key="2">
    <citation type="submission" date="2018-06" db="EMBL/GenBank/DDBJ databases">
        <title>Metagenomic assembly of (sub)arctic Cyanobacteria and their associated microbiome from non-axenic cultures.</title>
        <authorList>
            <person name="Baurain D."/>
        </authorList>
    </citation>
    <scope>NUCLEOTIDE SEQUENCE [LARGE SCALE GENOMIC DNA]</scope>
    <source>
        <strain evidence="8">ULC129bin1</strain>
    </source>
</reference>
<dbReference type="InterPro" id="IPR008189">
    <property type="entry name" value="rRNA_ssu_MeTfrase_I"/>
</dbReference>
<comment type="function">
    <text evidence="6">Catalyzes the 2'-O-methylation of the ribose of cytidine 1402 (C1402) in 16S rRNA.</text>
</comment>
<comment type="catalytic activity">
    <reaction evidence="6">
        <text>cytidine(1402) in 16S rRNA + S-adenosyl-L-methionine = 2'-O-methylcytidine(1402) in 16S rRNA + S-adenosyl-L-homocysteine + H(+)</text>
        <dbReference type="Rhea" id="RHEA:42924"/>
        <dbReference type="Rhea" id="RHEA-COMP:10285"/>
        <dbReference type="Rhea" id="RHEA-COMP:10286"/>
        <dbReference type="ChEBI" id="CHEBI:15378"/>
        <dbReference type="ChEBI" id="CHEBI:57856"/>
        <dbReference type="ChEBI" id="CHEBI:59789"/>
        <dbReference type="ChEBI" id="CHEBI:74495"/>
        <dbReference type="ChEBI" id="CHEBI:82748"/>
        <dbReference type="EC" id="2.1.1.198"/>
    </reaction>
</comment>
<comment type="subcellular location">
    <subcellularLocation>
        <location evidence="6">Cytoplasm</location>
    </subcellularLocation>
</comment>
<accession>A0A2W4URE6</accession>
<keyword evidence="2 6" id="KW-0698">rRNA processing</keyword>
<evidence type="ECO:0000256" key="5">
    <source>
        <dbReference type="ARBA" id="ARBA00022691"/>
    </source>
</evidence>
<keyword evidence="3 6" id="KW-0489">Methyltransferase</keyword>
<evidence type="ECO:0000259" key="7">
    <source>
        <dbReference type="Pfam" id="PF00590"/>
    </source>
</evidence>
<dbReference type="FunFam" id="3.40.1010.10:FF:000002">
    <property type="entry name" value="Ribosomal RNA small subunit methyltransferase I"/>
    <property type="match status" value="1"/>
</dbReference>
<dbReference type="Proteomes" id="UP000249354">
    <property type="component" value="Unassembled WGS sequence"/>
</dbReference>
<dbReference type="HAMAP" id="MF_01877">
    <property type="entry name" value="16SrRNA_methyltr_I"/>
    <property type="match status" value="1"/>
</dbReference>
<dbReference type="PANTHER" id="PTHR46111:SF1">
    <property type="entry name" value="RIBOSOMAL RNA SMALL SUBUNIT METHYLTRANSFERASE I"/>
    <property type="match status" value="1"/>
</dbReference>
<dbReference type="FunFam" id="3.30.950.10:FF:000002">
    <property type="entry name" value="Ribosomal RNA small subunit methyltransferase I"/>
    <property type="match status" value="1"/>
</dbReference>
<dbReference type="EC" id="2.1.1.198" evidence="6"/>
<dbReference type="NCBIfam" id="TIGR00096">
    <property type="entry name" value="16S rRNA (cytidine(1402)-2'-O)-methyltransferase"/>
    <property type="match status" value="1"/>
</dbReference>
<dbReference type="InterPro" id="IPR000878">
    <property type="entry name" value="4pyrrol_Mease"/>
</dbReference>
<organism evidence="8 9">
    <name type="scientific">Leptolyngbya foveolarum</name>
    <dbReference type="NCBI Taxonomy" id="47253"/>
    <lineage>
        <taxon>Bacteria</taxon>
        <taxon>Bacillati</taxon>
        <taxon>Cyanobacteriota</taxon>
        <taxon>Cyanophyceae</taxon>
        <taxon>Leptolyngbyales</taxon>
        <taxon>Leptolyngbyaceae</taxon>
        <taxon>Leptolyngbya group</taxon>
        <taxon>Leptolyngbya</taxon>
    </lineage>
</organism>
<gene>
    <name evidence="6 8" type="primary">rsmI</name>
    <name evidence="8" type="ORF">DCF25_01115</name>
</gene>
<name>A0A2W4URE6_9CYAN</name>
<dbReference type="Gene3D" id="3.40.1010.10">
    <property type="entry name" value="Cobalt-precorrin-4 Transmethylase, Domain 1"/>
    <property type="match status" value="1"/>
</dbReference>
<dbReference type="PANTHER" id="PTHR46111">
    <property type="entry name" value="RIBOSOMAL RNA SMALL SUBUNIT METHYLTRANSFERASE I"/>
    <property type="match status" value="1"/>
</dbReference>
<comment type="caution">
    <text evidence="8">The sequence shown here is derived from an EMBL/GenBank/DDBJ whole genome shotgun (WGS) entry which is preliminary data.</text>
</comment>